<protein>
    <submittedName>
        <fullName evidence="1">Uncharacterized protein</fullName>
    </submittedName>
</protein>
<dbReference type="EMBL" id="BTSY01000001">
    <property type="protein sequence ID" value="GMT10929.1"/>
    <property type="molecule type" value="Genomic_DNA"/>
</dbReference>
<sequence>LFLALSLVSAEYYMQTYSGTCRYNGMTVYESGYDPRPMTNDELNQMLVYSSQWKQYGIQTGQYWKGLNSMPTPPKIPCFCHNCQ</sequence>
<feature type="non-terminal residue" evidence="1">
    <location>
        <position position="1"/>
    </location>
</feature>
<reference evidence="1" key="1">
    <citation type="submission" date="2023-10" db="EMBL/GenBank/DDBJ databases">
        <title>Genome assembly of Pristionchus species.</title>
        <authorList>
            <person name="Yoshida K."/>
            <person name="Sommer R.J."/>
        </authorList>
    </citation>
    <scope>NUCLEOTIDE SEQUENCE</scope>
    <source>
        <strain evidence="1">RS5133</strain>
    </source>
</reference>
<evidence type="ECO:0000313" key="1">
    <source>
        <dbReference type="EMBL" id="GMT10929.1"/>
    </source>
</evidence>
<comment type="caution">
    <text evidence="1">The sequence shown here is derived from an EMBL/GenBank/DDBJ whole genome shotgun (WGS) entry which is preliminary data.</text>
</comment>
<evidence type="ECO:0000313" key="2">
    <source>
        <dbReference type="Proteomes" id="UP001432322"/>
    </source>
</evidence>
<dbReference type="AlphaFoldDB" id="A0AAV5UYU9"/>
<name>A0AAV5UYU9_9BILA</name>
<dbReference type="Proteomes" id="UP001432322">
    <property type="component" value="Unassembled WGS sequence"/>
</dbReference>
<keyword evidence="2" id="KW-1185">Reference proteome</keyword>
<accession>A0AAV5UYU9</accession>
<gene>
    <name evidence="1" type="ORF">PFISCL1PPCAC_2226</name>
</gene>
<proteinExistence type="predicted"/>
<organism evidence="1 2">
    <name type="scientific">Pristionchus fissidentatus</name>
    <dbReference type="NCBI Taxonomy" id="1538716"/>
    <lineage>
        <taxon>Eukaryota</taxon>
        <taxon>Metazoa</taxon>
        <taxon>Ecdysozoa</taxon>
        <taxon>Nematoda</taxon>
        <taxon>Chromadorea</taxon>
        <taxon>Rhabditida</taxon>
        <taxon>Rhabditina</taxon>
        <taxon>Diplogasteromorpha</taxon>
        <taxon>Diplogasteroidea</taxon>
        <taxon>Neodiplogasteridae</taxon>
        <taxon>Pristionchus</taxon>
    </lineage>
</organism>
<dbReference type="SUPFAM" id="SSF55149">
    <property type="entry name" value="Pepsin inhibitor-3"/>
    <property type="match status" value="1"/>
</dbReference>